<comment type="caution">
    <text evidence="2">The sequence shown here is derived from an EMBL/GenBank/DDBJ whole genome shotgun (WGS) entry which is preliminary data.</text>
</comment>
<keyword evidence="3" id="KW-1185">Reference proteome</keyword>
<evidence type="ECO:0000313" key="2">
    <source>
        <dbReference type="EMBL" id="KAJ3038556.1"/>
    </source>
</evidence>
<feature type="region of interest" description="Disordered" evidence="1">
    <location>
        <begin position="130"/>
        <end position="150"/>
    </location>
</feature>
<dbReference type="EMBL" id="JADGJD010001720">
    <property type="protein sequence ID" value="KAJ3038556.1"/>
    <property type="molecule type" value="Genomic_DNA"/>
</dbReference>
<feature type="compositionally biased region" description="Basic and acidic residues" evidence="1">
    <location>
        <begin position="130"/>
        <end position="146"/>
    </location>
</feature>
<sequence length="214" mass="23775">MELDVQTRTTDFDNLQSEMAKMKLSTESTIQLVNGQPAILNEHKTAAVAGEEQAGAAEGVMWEGKLAELRREVEQWRRKVEDRGQRALSDVFNGDAKVVDDLTGESEVLRAQFEEVSEELTVARERFEEATDELDGLKGPREKSNEKLATANSVVDATKVNELETLKHGFEDVEGKLGAVTKELEERGRELQKVKATGARSEEVAQVLSLECQD</sequence>
<gene>
    <name evidence="2" type="ORF">HK097_003142</name>
</gene>
<dbReference type="Gene3D" id="1.20.120.330">
    <property type="entry name" value="Nucleotidyltransferases domain 2"/>
    <property type="match status" value="1"/>
</dbReference>
<organism evidence="2 3">
    <name type="scientific">Rhizophlyctis rosea</name>
    <dbReference type="NCBI Taxonomy" id="64517"/>
    <lineage>
        <taxon>Eukaryota</taxon>
        <taxon>Fungi</taxon>
        <taxon>Fungi incertae sedis</taxon>
        <taxon>Chytridiomycota</taxon>
        <taxon>Chytridiomycota incertae sedis</taxon>
        <taxon>Chytridiomycetes</taxon>
        <taxon>Rhizophlyctidales</taxon>
        <taxon>Rhizophlyctidaceae</taxon>
        <taxon>Rhizophlyctis</taxon>
    </lineage>
</organism>
<accession>A0AAD5X087</accession>
<name>A0AAD5X087_9FUNG</name>
<evidence type="ECO:0000256" key="1">
    <source>
        <dbReference type="SAM" id="MobiDB-lite"/>
    </source>
</evidence>
<evidence type="ECO:0000313" key="3">
    <source>
        <dbReference type="Proteomes" id="UP001212841"/>
    </source>
</evidence>
<dbReference type="AlphaFoldDB" id="A0AAD5X087"/>
<proteinExistence type="predicted"/>
<protein>
    <submittedName>
        <fullName evidence="2">Uncharacterized protein</fullName>
    </submittedName>
</protein>
<reference evidence="2" key="1">
    <citation type="submission" date="2020-05" db="EMBL/GenBank/DDBJ databases">
        <title>Phylogenomic resolution of chytrid fungi.</title>
        <authorList>
            <person name="Stajich J.E."/>
            <person name="Amses K."/>
            <person name="Simmons R."/>
            <person name="Seto K."/>
            <person name="Myers J."/>
            <person name="Bonds A."/>
            <person name="Quandt C.A."/>
            <person name="Barry K."/>
            <person name="Liu P."/>
            <person name="Grigoriev I."/>
            <person name="Longcore J.E."/>
            <person name="James T.Y."/>
        </authorList>
    </citation>
    <scope>NUCLEOTIDE SEQUENCE</scope>
    <source>
        <strain evidence="2">JEL0318</strain>
    </source>
</reference>
<dbReference type="Proteomes" id="UP001212841">
    <property type="component" value="Unassembled WGS sequence"/>
</dbReference>